<evidence type="ECO:0000256" key="1">
    <source>
        <dbReference type="ARBA" id="ARBA00005187"/>
    </source>
</evidence>
<dbReference type="InterPro" id="IPR017932">
    <property type="entry name" value="GATase_2_dom"/>
</dbReference>
<dbReference type="NCBIfam" id="TIGR01536">
    <property type="entry name" value="asn_synth_AEB"/>
    <property type="match status" value="1"/>
</dbReference>
<comment type="similarity">
    <text evidence="2">Belongs to the asparagine synthetase family.</text>
</comment>
<comment type="catalytic activity">
    <reaction evidence="7">
        <text>L-aspartate + L-glutamine + ATP + H2O = L-asparagine + L-glutamate + AMP + diphosphate + H(+)</text>
        <dbReference type="Rhea" id="RHEA:12228"/>
        <dbReference type="ChEBI" id="CHEBI:15377"/>
        <dbReference type="ChEBI" id="CHEBI:15378"/>
        <dbReference type="ChEBI" id="CHEBI:29985"/>
        <dbReference type="ChEBI" id="CHEBI:29991"/>
        <dbReference type="ChEBI" id="CHEBI:30616"/>
        <dbReference type="ChEBI" id="CHEBI:33019"/>
        <dbReference type="ChEBI" id="CHEBI:58048"/>
        <dbReference type="ChEBI" id="CHEBI:58359"/>
        <dbReference type="ChEBI" id="CHEBI:456215"/>
        <dbReference type="EC" id="6.3.5.4"/>
    </reaction>
</comment>
<dbReference type="InterPro" id="IPR051786">
    <property type="entry name" value="ASN_synthetase/amidase"/>
</dbReference>
<evidence type="ECO:0000256" key="2">
    <source>
        <dbReference type="ARBA" id="ARBA00005752"/>
    </source>
</evidence>
<dbReference type="CDD" id="cd00712">
    <property type="entry name" value="AsnB"/>
    <property type="match status" value="1"/>
</dbReference>
<dbReference type="GO" id="GO:0004066">
    <property type="term" value="F:asparagine synthase (glutamine-hydrolyzing) activity"/>
    <property type="evidence" value="ECO:0007669"/>
    <property type="project" value="UniProtKB-EC"/>
</dbReference>
<feature type="domain" description="Glutamine amidotransferase type-2" evidence="10">
    <location>
        <begin position="2"/>
        <end position="214"/>
    </location>
</feature>
<accession>A0A7K1STJ6</accession>
<dbReference type="CDD" id="cd01991">
    <property type="entry name" value="Asn_synthase_B_C"/>
    <property type="match status" value="1"/>
</dbReference>
<dbReference type="EMBL" id="WPIK01000003">
    <property type="protein sequence ID" value="MVN20628.1"/>
    <property type="molecule type" value="Genomic_DNA"/>
</dbReference>
<gene>
    <name evidence="11" type="primary">asnB</name>
    <name evidence="11" type="ORF">GO621_03655</name>
</gene>
<feature type="binding site" evidence="9">
    <location>
        <position position="103"/>
    </location>
    <ligand>
        <name>L-glutamine</name>
        <dbReference type="ChEBI" id="CHEBI:58359"/>
    </ligand>
</feature>
<dbReference type="InterPro" id="IPR001962">
    <property type="entry name" value="Asn_synthase"/>
</dbReference>
<keyword evidence="6 8" id="KW-0315">Glutamine amidotransferase</keyword>
<sequence>MCRIAGQVSLNTHADQKRRLVNRMCLAMQHGGPDGEGLFLADKNSICFGHRRLALIDLSADGTQPMQDITENYTVTFNGEIYNYLELKAELQNLGYQFKTKSDTEVILVAYASWGTNAFHRFNGMFAFALYDKRLQKVFLVRDGSGMKPLYYHIKNKELIFASEIRAFREIGFSQNRPDWKILFLAFGFIPEPVTILDQVLMLPKGSFLEWKIDAETYRTSSYLQPKTVQLICNQKEAEQLVQQKLHKAVNRHLIADAPIGVFLSGGIDSGIIALEASAVKGKALHTLSLTFEEAGYDESKFQQIMATKLGSRHQQQQITAADFNEQATAILQAMDQPSADGINTWLVAKLAQKQGLKAVLSGLGGDELFGGYPSFKRMHLLKKMESQLSISVLKWFQQSPKEAYQKLAYLSLRSEVGYYLALRGYFAPHQIAAILNIPVKEVWAKISEFKYPAITETNPELFAANLEQDFYMKNQLLRDTDAMSMQHGIEIRMPFLDTEFLLAVNSISSNLRFDKKLAKGLLVRSYQQQLPATIWNRKKMGFSFPLQKWLKQHPLTVKLNTSTNLAVASFTQRFLQDKMHWSKLLALHFAANT</sequence>
<dbReference type="PROSITE" id="PS51278">
    <property type="entry name" value="GATASE_TYPE_2"/>
    <property type="match status" value="1"/>
</dbReference>
<dbReference type="Pfam" id="PF13537">
    <property type="entry name" value="GATase_7"/>
    <property type="match status" value="1"/>
</dbReference>
<evidence type="ECO:0000259" key="10">
    <source>
        <dbReference type="PROSITE" id="PS51278"/>
    </source>
</evidence>
<proteinExistence type="inferred from homology"/>
<dbReference type="Gene3D" id="3.60.20.10">
    <property type="entry name" value="Glutamine Phosphoribosylpyrophosphate, subunit 1, domain 1"/>
    <property type="match status" value="1"/>
</dbReference>
<keyword evidence="11" id="KW-0436">Ligase</keyword>
<dbReference type="AlphaFoldDB" id="A0A7K1STJ6"/>
<dbReference type="PANTHER" id="PTHR43284">
    <property type="entry name" value="ASPARAGINE SYNTHETASE (GLUTAMINE-HYDROLYZING)"/>
    <property type="match status" value="1"/>
</dbReference>
<keyword evidence="12" id="KW-1185">Reference proteome</keyword>
<comment type="pathway">
    <text evidence="1">Amino-acid biosynthesis; L-asparagine biosynthesis; L-asparagine from L-aspartate (L-Gln route): step 1/1.</text>
</comment>
<evidence type="ECO:0000256" key="8">
    <source>
        <dbReference type="PIRSR" id="PIRSR001589-1"/>
    </source>
</evidence>
<evidence type="ECO:0000256" key="3">
    <source>
        <dbReference type="ARBA" id="ARBA00012737"/>
    </source>
</evidence>
<evidence type="ECO:0000256" key="4">
    <source>
        <dbReference type="ARBA" id="ARBA00022741"/>
    </source>
</evidence>
<evidence type="ECO:0000313" key="12">
    <source>
        <dbReference type="Proteomes" id="UP000462014"/>
    </source>
</evidence>
<evidence type="ECO:0000313" key="11">
    <source>
        <dbReference type="EMBL" id="MVN20628.1"/>
    </source>
</evidence>
<name>A0A7K1STJ6_9SPHI</name>
<dbReference type="GO" id="GO:0006529">
    <property type="term" value="P:asparagine biosynthetic process"/>
    <property type="evidence" value="ECO:0007669"/>
    <property type="project" value="UniProtKB-KW"/>
</dbReference>
<dbReference type="Pfam" id="PF00733">
    <property type="entry name" value="Asn_synthase"/>
    <property type="match status" value="1"/>
</dbReference>
<dbReference type="PIRSF" id="PIRSF001589">
    <property type="entry name" value="Asn_synthetase_glu-h"/>
    <property type="match status" value="1"/>
</dbReference>
<dbReference type="InterPro" id="IPR033738">
    <property type="entry name" value="AsnB_N"/>
</dbReference>
<evidence type="ECO:0000256" key="7">
    <source>
        <dbReference type="ARBA" id="ARBA00048741"/>
    </source>
</evidence>
<keyword evidence="8" id="KW-0028">Amino-acid biosynthesis</keyword>
<dbReference type="InterPro" id="IPR029055">
    <property type="entry name" value="Ntn_hydrolases_N"/>
</dbReference>
<feature type="binding site" evidence="9">
    <location>
        <begin position="362"/>
        <end position="363"/>
    </location>
    <ligand>
        <name>ATP</name>
        <dbReference type="ChEBI" id="CHEBI:30616"/>
    </ligand>
</feature>
<dbReference type="RefSeq" id="WP_157564297.1">
    <property type="nucleotide sequence ID" value="NZ_WPIK01000003.1"/>
</dbReference>
<dbReference type="InterPro" id="IPR014729">
    <property type="entry name" value="Rossmann-like_a/b/a_fold"/>
</dbReference>
<dbReference type="SUPFAM" id="SSF52402">
    <property type="entry name" value="Adenine nucleotide alpha hydrolases-like"/>
    <property type="match status" value="1"/>
</dbReference>
<comment type="caution">
    <text evidence="11">The sequence shown here is derived from an EMBL/GenBank/DDBJ whole genome shotgun (WGS) entry which is preliminary data.</text>
</comment>
<organism evidence="11 12">
    <name type="scientific">Mucilaginibacter arboris</name>
    <dbReference type="NCBI Taxonomy" id="2682090"/>
    <lineage>
        <taxon>Bacteria</taxon>
        <taxon>Pseudomonadati</taxon>
        <taxon>Bacteroidota</taxon>
        <taxon>Sphingobacteriia</taxon>
        <taxon>Sphingobacteriales</taxon>
        <taxon>Sphingobacteriaceae</taxon>
        <taxon>Mucilaginibacter</taxon>
    </lineage>
</organism>
<keyword evidence="4 9" id="KW-0547">Nucleotide-binding</keyword>
<protein>
    <recommendedName>
        <fullName evidence="3">asparagine synthase (glutamine-hydrolyzing)</fullName>
        <ecNumber evidence="3">6.3.5.4</ecNumber>
    </recommendedName>
</protein>
<dbReference type="GO" id="GO:0005524">
    <property type="term" value="F:ATP binding"/>
    <property type="evidence" value="ECO:0007669"/>
    <property type="project" value="UniProtKB-KW"/>
</dbReference>
<keyword evidence="5 9" id="KW-0067">ATP-binding</keyword>
<keyword evidence="8" id="KW-0061">Asparagine biosynthesis</keyword>
<reference evidence="11 12" key="1">
    <citation type="submission" date="2019-12" db="EMBL/GenBank/DDBJ databases">
        <title>Mucilaginibacter sp. HMF7410 genome sequencing and assembly.</title>
        <authorList>
            <person name="Kang H."/>
            <person name="Cha I."/>
            <person name="Kim H."/>
            <person name="Joh K."/>
        </authorList>
    </citation>
    <scope>NUCLEOTIDE SEQUENCE [LARGE SCALE GENOMIC DNA]</scope>
    <source>
        <strain evidence="11 12">HMF7410</strain>
    </source>
</reference>
<feature type="active site" description="For GATase activity" evidence="8">
    <location>
        <position position="2"/>
    </location>
</feature>
<dbReference type="Proteomes" id="UP000462014">
    <property type="component" value="Unassembled WGS sequence"/>
</dbReference>
<evidence type="ECO:0000256" key="5">
    <source>
        <dbReference type="ARBA" id="ARBA00022840"/>
    </source>
</evidence>
<dbReference type="EC" id="6.3.5.4" evidence="3"/>
<evidence type="ECO:0000256" key="6">
    <source>
        <dbReference type="ARBA" id="ARBA00022962"/>
    </source>
</evidence>
<dbReference type="SUPFAM" id="SSF56235">
    <property type="entry name" value="N-terminal nucleophile aminohydrolases (Ntn hydrolases)"/>
    <property type="match status" value="1"/>
</dbReference>
<dbReference type="Gene3D" id="3.40.50.620">
    <property type="entry name" value="HUPs"/>
    <property type="match status" value="1"/>
</dbReference>
<dbReference type="InterPro" id="IPR006426">
    <property type="entry name" value="Asn_synth_AEB"/>
</dbReference>
<evidence type="ECO:0000256" key="9">
    <source>
        <dbReference type="PIRSR" id="PIRSR001589-2"/>
    </source>
</evidence>
<dbReference type="PANTHER" id="PTHR43284:SF1">
    <property type="entry name" value="ASPARAGINE SYNTHETASE"/>
    <property type="match status" value="1"/>
</dbReference>